<dbReference type="EMBL" id="KQ085965">
    <property type="protein sequence ID" value="KLO13082.1"/>
    <property type="molecule type" value="Genomic_DNA"/>
</dbReference>
<evidence type="ECO:0000256" key="1">
    <source>
        <dbReference type="SAM" id="Phobius"/>
    </source>
</evidence>
<evidence type="ECO:0000313" key="2">
    <source>
        <dbReference type="EMBL" id="KLO13082.1"/>
    </source>
</evidence>
<accession>A0A0H2RN98</accession>
<keyword evidence="1" id="KW-0812">Transmembrane</keyword>
<dbReference type="STRING" id="27342.A0A0H2RN98"/>
<sequence length="354" mass="37236">MVNSSMTLVNVSIDDTLSDPSNGARLSYGLINKLGLDGNGWSVGQNCSTCFAQPDPSQTFDHSWHDASTSGIPGDIPYASVSFSGVAVYVMGILIPSAPSTNDSVNNTRMFFQIDGIDQGSFTHIASVGPETLYSYNATFFAMENLPDGQHNITIMCGDGNQGILSNCLLDRVIYTTSDSNSNFNTEASFSPAILGPSTASASTSSSAPAATTISLATTVTSNAAAPNTSGRASSVIIVGAVIGSTLWSTFVVGLFIICRRRRNKKRSSTPNPDITAGMGVEVASSNQGEQHVGVSRDLRADGGEILPPSYIFAVGEKSREISENDSRSIGDSLNVPSHLAREKIAGTTRLMWP</sequence>
<gene>
    <name evidence="2" type="ORF">SCHPADRAFT_940654</name>
</gene>
<keyword evidence="1" id="KW-1133">Transmembrane helix</keyword>
<keyword evidence="1" id="KW-0472">Membrane</keyword>
<dbReference type="AlphaFoldDB" id="A0A0H2RN98"/>
<dbReference type="OrthoDB" id="3245657at2759"/>
<protein>
    <submittedName>
        <fullName evidence="2">Uncharacterized protein</fullName>
    </submittedName>
</protein>
<organism evidence="2 3">
    <name type="scientific">Schizopora paradoxa</name>
    <dbReference type="NCBI Taxonomy" id="27342"/>
    <lineage>
        <taxon>Eukaryota</taxon>
        <taxon>Fungi</taxon>
        <taxon>Dikarya</taxon>
        <taxon>Basidiomycota</taxon>
        <taxon>Agaricomycotina</taxon>
        <taxon>Agaricomycetes</taxon>
        <taxon>Hymenochaetales</taxon>
        <taxon>Schizoporaceae</taxon>
        <taxon>Schizopora</taxon>
    </lineage>
</organism>
<proteinExistence type="predicted"/>
<reference evidence="2 3" key="1">
    <citation type="submission" date="2015-04" db="EMBL/GenBank/DDBJ databases">
        <title>Complete genome sequence of Schizopora paradoxa KUC8140, a cosmopolitan wood degrader in East Asia.</title>
        <authorList>
            <consortium name="DOE Joint Genome Institute"/>
            <person name="Min B."/>
            <person name="Park H."/>
            <person name="Jang Y."/>
            <person name="Kim J.-J."/>
            <person name="Kim K.H."/>
            <person name="Pangilinan J."/>
            <person name="Lipzen A."/>
            <person name="Riley R."/>
            <person name="Grigoriev I.V."/>
            <person name="Spatafora J.W."/>
            <person name="Choi I.-G."/>
        </authorList>
    </citation>
    <scope>NUCLEOTIDE SEQUENCE [LARGE SCALE GENOMIC DNA]</scope>
    <source>
        <strain evidence="2 3">KUC8140</strain>
    </source>
</reference>
<dbReference type="Proteomes" id="UP000053477">
    <property type="component" value="Unassembled WGS sequence"/>
</dbReference>
<name>A0A0H2RN98_9AGAM</name>
<dbReference type="InParanoid" id="A0A0H2RN98"/>
<keyword evidence="3" id="KW-1185">Reference proteome</keyword>
<feature type="transmembrane region" description="Helical" evidence="1">
    <location>
        <begin position="236"/>
        <end position="259"/>
    </location>
</feature>
<evidence type="ECO:0000313" key="3">
    <source>
        <dbReference type="Proteomes" id="UP000053477"/>
    </source>
</evidence>